<proteinExistence type="predicted"/>
<keyword evidence="1" id="KW-1133">Transmembrane helix</keyword>
<accession>A0A1I1ECK8</accession>
<gene>
    <name evidence="2" type="ORF">SAMN02745150_01056</name>
</gene>
<organism evidence="2 3">
    <name type="scientific">Brevinema andersonii</name>
    <dbReference type="NCBI Taxonomy" id="34097"/>
    <lineage>
        <taxon>Bacteria</taxon>
        <taxon>Pseudomonadati</taxon>
        <taxon>Spirochaetota</taxon>
        <taxon>Spirochaetia</taxon>
        <taxon>Brevinematales</taxon>
        <taxon>Brevinemataceae</taxon>
        <taxon>Brevinema</taxon>
    </lineage>
</organism>
<protein>
    <submittedName>
        <fullName evidence="2">Uncharacterized protein</fullName>
    </submittedName>
</protein>
<keyword evidence="1" id="KW-0812">Transmembrane</keyword>
<reference evidence="3" key="1">
    <citation type="submission" date="2016-10" db="EMBL/GenBank/DDBJ databases">
        <authorList>
            <person name="Varghese N."/>
            <person name="Submissions S."/>
        </authorList>
    </citation>
    <scope>NUCLEOTIDE SEQUENCE [LARGE SCALE GENOMIC DNA]</scope>
    <source>
        <strain evidence="3">ATCC 43811</strain>
    </source>
</reference>
<evidence type="ECO:0000256" key="1">
    <source>
        <dbReference type="SAM" id="Phobius"/>
    </source>
</evidence>
<name>A0A1I1ECK8_BREAD</name>
<evidence type="ECO:0000313" key="2">
    <source>
        <dbReference type="EMBL" id="SFB84889.1"/>
    </source>
</evidence>
<dbReference type="RefSeq" id="WP_092319357.1">
    <property type="nucleotide sequence ID" value="NZ_FOKY01000011.1"/>
</dbReference>
<keyword evidence="3" id="KW-1185">Reference proteome</keyword>
<feature type="transmembrane region" description="Helical" evidence="1">
    <location>
        <begin position="81"/>
        <end position="99"/>
    </location>
</feature>
<sequence length="130" mass="14843">MEQAQTNTREKGSIKTYLWQNIVAFVLSILGPMFFLAGLPPFIMSIMGMLYSRQVSVFEKQGDIAKATLCSEMAGNYARFSIWWMFFVYLVALITYAVIQMTMPEMINMEVMEIITPMHGKMKSIVTSTN</sequence>
<dbReference type="Proteomes" id="UP000240042">
    <property type="component" value="Unassembled WGS sequence"/>
</dbReference>
<feature type="transmembrane region" description="Helical" evidence="1">
    <location>
        <begin position="21"/>
        <end position="43"/>
    </location>
</feature>
<dbReference type="EMBL" id="FOKY01000011">
    <property type="protein sequence ID" value="SFB84889.1"/>
    <property type="molecule type" value="Genomic_DNA"/>
</dbReference>
<dbReference type="STRING" id="34097.SAMN02745150_01056"/>
<keyword evidence="1" id="KW-0472">Membrane</keyword>
<dbReference type="AlphaFoldDB" id="A0A1I1ECK8"/>
<evidence type="ECO:0000313" key="3">
    <source>
        <dbReference type="Proteomes" id="UP000240042"/>
    </source>
</evidence>